<evidence type="ECO:0000313" key="4">
    <source>
        <dbReference type="EMBL" id="EPQ51311.1"/>
    </source>
</evidence>
<evidence type="ECO:0000313" key="5">
    <source>
        <dbReference type="Proteomes" id="UP000030669"/>
    </source>
</evidence>
<dbReference type="InterPro" id="IPR001878">
    <property type="entry name" value="Znf_CCHC"/>
</dbReference>
<proteinExistence type="predicted"/>
<feature type="domain" description="CCHC-type" evidence="2">
    <location>
        <begin position="243"/>
        <end position="256"/>
    </location>
</feature>
<evidence type="ECO:0000259" key="2">
    <source>
        <dbReference type="Pfam" id="PF00098"/>
    </source>
</evidence>
<gene>
    <name evidence="4" type="ORF">GLOTRDRAFT_48957</name>
</gene>
<feature type="region of interest" description="Disordered" evidence="1">
    <location>
        <begin position="250"/>
        <end position="282"/>
    </location>
</feature>
<dbReference type="eggNOG" id="KOG0017">
    <property type="taxonomic scope" value="Eukaryota"/>
</dbReference>
<dbReference type="EMBL" id="KB469311">
    <property type="protein sequence ID" value="EPQ51311.1"/>
    <property type="molecule type" value="Genomic_DNA"/>
</dbReference>
<organism evidence="4 5">
    <name type="scientific">Gloeophyllum trabeum (strain ATCC 11539 / FP-39264 / Madison 617)</name>
    <name type="common">Brown rot fungus</name>
    <dbReference type="NCBI Taxonomy" id="670483"/>
    <lineage>
        <taxon>Eukaryota</taxon>
        <taxon>Fungi</taxon>
        <taxon>Dikarya</taxon>
        <taxon>Basidiomycota</taxon>
        <taxon>Agaricomycotina</taxon>
        <taxon>Agaricomycetes</taxon>
        <taxon>Gloeophyllales</taxon>
        <taxon>Gloeophyllaceae</taxon>
        <taxon>Gloeophyllum</taxon>
    </lineage>
</organism>
<sequence>MQARPTKIKIRLPDDFNGDRKKTRTFYLATQLYMMANKHIYDTDEKKITFFISFLKEGTAGPWAEAQMTKAFTNDQGFGTWEAFTTRFLNAFTEADTAGDVRAKLRVLRQTAMADEYILRDPRTLLLRGVVLIAYHRMLTAQCRITEDVSLIEYFQEGLQNKLVEKVYSMERMPKTIEEWYEATSRFDNQYQRARAVINRYKGVGQTSNLVTPRYTPPSKDPNAMDVDRLSTSDREKYMKEGRCFTCGQTGHRAADHKQDKGRQPERRPVRTTEIKEDSTKEVSNVTKIKAMMAELEENDKIKLLEEMTEKDFA</sequence>
<name>S7PU19_GLOTA</name>
<dbReference type="Pfam" id="PF00098">
    <property type="entry name" value="zf-CCHC"/>
    <property type="match status" value="1"/>
</dbReference>
<dbReference type="KEGG" id="gtr:GLOTRDRAFT_48957"/>
<evidence type="ECO:0008006" key="6">
    <source>
        <dbReference type="Google" id="ProtNLM"/>
    </source>
</evidence>
<dbReference type="HOGENOM" id="CLU_000384_30_1_1"/>
<dbReference type="RefSeq" id="XP_007870156.1">
    <property type="nucleotide sequence ID" value="XM_007871965.1"/>
</dbReference>
<evidence type="ECO:0000256" key="1">
    <source>
        <dbReference type="SAM" id="MobiDB-lite"/>
    </source>
</evidence>
<dbReference type="Proteomes" id="UP000030669">
    <property type="component" value="Unassembled WGS sequence"/>
</dbReference>
<dbReference type="AlphaFoldDB" id="S7PU19"/>
<dbReference type="GO" id="GO:0008270">
    <property type="term" value="F:zinc ion binding"/>
    <property type="evidence" value="ECO:0007669"/>
    <property type="project" value="InterPro"/>
</dbReference>
<reference evidence="4 5" key="1">
    <citation type="journal article" date="2012" name="Science">
        <title>The Paleozoic origin of enzymatic lignin decomposition reconstructed from 31 fungal genomes.</title>
        <authorList>
            <person name="Floudas D."/>
            <person name="Binder M."/>
            <person name="Riley R."/>
            <person name="Barry K."/>
            <person name="Blanchette R.A."/>
            <person name="Henrissat B."/>
            <person name="Martinez A.T."/>
            <person name="Otillar R."/>
            <person name="Spatafora J.W."/>
            <person name="Yadav J.S."/>
            <person name="Aerts A."/>
            <person name="Benoit I."/>
            <person name="Boyd A."/>
            <person name="Carlson A."/>
            <person name="Copeland A."/>
            <person name="Coutinho P.M."/>
            <person name="de Vries R.P."/>
            <person name="Ferreira P."/>
            <person name="Findley K."/>
            <person name="Foster B."/>
            <person name="Gaskell J."/>
            <person name="Glotzer D."/>
            <person name="Gorecki P."/>
            <person name="Heitman J."/>
            <person name="Hesse C."/>
            <person name="Hori C."/>
            <person name="Igarashi K."/>
            <person name="Jurgens J.A."/>
            <person name="Kallen N."/>
            <person name="Kersten P."/>
            <person name="Kohler A."/>
            <person name="Kuees U."/>
            <person name="Kumar T.K.A."/>
            <person name="Kuo A."/>
            <person name="LaButti K."/>
            <person name="Larrondo L.F."/>
            <person name="Lindquist E."/>
            <person name="Ling A."/>
            <person name="Lombard V."/>
            <person name="Lucas S."/>
            <person name="Lundell T."/>
            <person name="Martin R."/>
            <person name="McLaughlin D.J."/>
            <person name="Morgenstern I."/>
            <person name="Morin E."/>
            <person name="Murat C."/>
            <person name="Nagy L.G."/>
            <person name="Nolan M."/>
            <person name="Ohm R.A."/>
            <person name="Patyshakuliyeva A."/>
            <person name="Rokas A."/>
            <person name="Ruiz-Duenas F.J."/>
            <person name="Sabat G."/>
            <person name="Salamov A."/>
            <person name="Samejima M."/>
            <person name="Schmutz J."/>
            <person name="Slot J.C."/>
            <person name="St John F."/>
            <person name="Stenlid J."/>
            <person name="Sun H."/>
            <person name="Sun S."/>
            <person name="Syed K."/>
            <person name="Tsang A."/>
            <person name="Wiebenga A."/>
            <person name="Young D."/>
            <person name="Pisabarro A."/>
            <person name="Eastwood D.C."/>
            <person name="Martin F."/>
            <person name="Cullen D."/>
            <person name="Grigoriev I.V."/>
            <person name="Hibbett D.S."/>
        </authorList>
    </citation>
    <scope>NUCLEOTIDE SEQUENCE [LARGE SCALE GENOMIC DNA]</scope>
    <source>
        <strain evidence="4 5">ATCC 11539</strain>
    </source>
</reference>
<keyword evidence="5" id="KW-1185">Reference proteome</keyword>
<feature type="compositionally biased region" description="Basic and acidic residues" evidence="1">
    <location>
        <begin position="253"/>
        <end position="281"/>
    </location>
</feature>
<evidence type="ECO:0000259" key="3">
    <source>
        <dbReference type="Pfam" id="PF16297"/>
    </source>
</evidence>
<protein>
    <recommendedName>
        <fullName evidence="6">CCHC-type domain-containing protein</fullName>
    </recommendedName>
</protein>
<dbReference type="Pfam" id="PF16297">
    <property type="entry name" value="DUF4939"/>
    <property type="match status" value="1"/>
</dbReference>
<feature type="domain" description="DUF4939" evidence="3">
    <location>
        <begin position="6"/>
        <end position="69"/>
    </location>
</feature>
<dbReference type="OrthoDB" id="3040543at2759"/>
<dbReference type="GO" id="GO:0003676">
    <property type="term" value="F:nucleic acid binding"/>
    <property type="evidence" value="ECO:0007669"/>
    <property type="project" value="InterPro"/>
</dbReference>
<accession>S7PU19</accession>
<dbReference type="InterPro" id="IPR032549">
    <property type="entry name" value="DUF4939"/>
</dbReference>
<dbReference type="OMA" id="HYLANSA"/>
<dbReference type="GeneID" id="19306614"/>